<evidence type="ECO:0000256" key="1">
    <source>
        <dbReference type="SAM" id="MobiDB-lite"/>
    </source>
</evidence>
<gene>
    <name evidence="2" type="ORF">CALCODRAFT_494651</name>
</gene>
<dbReference type="EMBL" id="KV423949">
    <property type="protein sequence ID" value="KZT58566.1"/>
    <property type="molecule type" value="Genomic_DNA"/>
</dbReference>
<keyword evidence="3" id="KW-1185">Reference proteome</keyword>
<dbReference type="InParanoid" id="A0A165GW67"/>
<dbReference type="AlphaFoldDB" id="A0A165GW67"/>
<evidence type="ECO:0000313" key="3">
    <source>
        <dbReference type="Proteomes" id="UP000076842"/>
    </source>
</evidence>
<evidence type="ECO:0000313" key="2">
    <source>
        <dbReference type="EMBL" id="KZT58566.1"/>
    </source>
</evidence>
<dbReference type="Proteomes" id="UP000076842">
    <property type="component" value="Unassembled WGS sequence"/>
</dbReference>
<name>A0A165GW67_9BASI</name>
<organism evidence="2 3">
    <name type="scientific">Calocera cornea HHB12733</name>
    <dbReference type="NCBI Taxonomy" id="1353952"/>
    <lineage>
        <taxon>Eukaryota</taxon>
        <taxon>Fungi</taxon>
        <taxon>Dikarya</taxon>
        <taxon>Basidiomycota</taxon>
        <taxon>Agaricomycotina</taxon>
        <taxon>Dacrymycetes</taxon>
        <taxon>Dacrymycetales</taxon>
        <taxon>Dacrymycetaceae</taxon>
        <taxon>Calocera</taxon>
    </lineage>
</organism>
<protein>
    <submittedName>
        <fullName evidence="2">Uncharacterized protein</fullName>
    </submittedName>
</protein>
<accession>A0A165GW67</accession>
<proteinExistence type="predicted"/>
<sequence length="164" mass="18256">MELSKSFAAKNFEGILHLGQSRFLQHMLLLIRCRCRQSQARCDGPTGTAHICTFHLGSISVRLSPHPLARRSRSNHTSRPPPKAQRHARDPARIHRRRQPRLYARDAFPLAAGRAQRLRGSDVRVLLLSERAHLSGVGRGEVPAGIGRIEPGAGTGTRQRGDWV</sequence>
<feature type="region of interest" description="Disordered" evidence="1">
    <location>
        <begin position="65"/>
        <end position="99"/>
    </location>
</feature>
<feature type="non-terminal residue" evidence="2">
    <location>
        <position position="164"/>
    </location>
</feature>
<reference evidence="2 3" key="1">
    <citation type="journal article" date="2016" name="Mol. Biol. Evol.">
        <title>Comparative Genomics of Early-Diverging Mushroom-Forming Fungi Provides Insights into the Origins of Lignocellulose Decay Capabilities.</title>
        <authorList>
            <person name="Nagy L.G."/>
            <person name="Riley R."/>
            <person name="Tritt A."/>
            <person name="Adam C."/>
            <person name="Daum C."/>
            <person name="Floudas D."/>
            <person name="Sun H."/>
            <person name="Yadav J.S."/>
            <person name="Pangilinan J."/>
            <person name="Larsson K.H."/>
            <person name="Matsuura K."/>
            <person name="Barry K."/>
            <person name="Labutti K."/>
            <person name="Kuo R."/>
            <person name="Ohm R.A."/>
            <person name="Bhattacharya S.S."/>
            <person name="Shirouzu T."/>
            <person name="Yoshinaga Y."/>
            <person name="Martin F.M."/>
            <person name="Grigoriev I.V."/>
            <person name="Hibbett D.S."/>
        </authorList>
    </citation>
    <scope>NUCLEOTIDE SEQUENCE [LARGE SCALE GENOMIC DNA]</scope>
    <source>
        <strain evidence="2 3">HHB12733</strain>
    </source>
</reference>
<feature type="region of interest" description="Disordered" evidence="1">
    <location>
        <begin position="145"/>
        <end position="164"/>
    </location>
</feature>